<dbReference type="InterPro" id="IPR029488">
    <property type="entry name" value="Hmw/CFAP97"/>
</dbReference>
<evidence type="ECO:0000259" key="18">
    <source>
        <dbReference type="PROSITE" id="PS50072"/>
    </source>
</evidence>
<feature type="binding site" evidence="13">
    <location>
        <position position="658"/>
    </location>
    <ligand>
        <name>Zn(2+)</name>
        <dbReference type="ChEBI" id="CHEBI:29105"/>
        <label>1</label>
    </ligand>
</feature>
<dbReference type="InterPro" id="IPR002130">
    <property type="entry name" value="Cyclophilin-type_PPIase_dom"/>
</dbReference>
<comment type="subunit">
    <text evidence="15">Component of an histone acetyltransferase complex. Interacts with H3K4me3 and to a lesser extent with H3K4me2.</text>
</comment>
<dbReference type="Proteomes" id="UP001162162">
    <property type="component" value="Unassembled WGS sequence"/>
</dbReference>
<evidence type="ECO:0000256" key="1">
    <source>
        <dbReference type="ARBA" id="ARBA00004123"/>
    </source>
</evidence>
<feature type="site" description="Histone H3K4me3 binding" evidence="12">
    <location>
        <position position="656"/>
    </location>
</feature>
<reference evidence="19" key="1">
    <citation type="journal article" date="2023" name="Insect Mol. Biol.">
        <title>Genome sequencing provides insights into the evolution of gene families encoding plant cell wall-degrading enzymes in longhorned beetles.</title>
        <authorList>
            <person name="Shin N.R."/>
            <person name="Okamura Y."/>
            <person name="Kirsch R."/>
            <person name="Pauchet Y."/>
        </authorList>
    </citation>
    <scope>NUCLEOTIDE SEQUENCE</scope>
    <source>
        <strain evidence="19">AMC_N1</strain>
    </source>
</reference>
<evidence type="ECO:0000313" key="20">
    <source>
        <dbReference type="Proteomes" id="UP001162162"/>
    </source>
</evidence>
<feature type="binding site" evidence="13">
    <location>
        <position position="652"/>
    </location>
    <ligand>
        <name>Zn(2+)</name>
        <dbReference type="ChEBI" id="CHEBI:29105"/>
        <label>2</label>
    </ligand>
</feature>
<evidence type="ECO:0000256" key="9">
    <source>
        <dbReference type="ARBA" id="ARBA00023015"/>
    </source>
</evidence>
<comment type="similarity">
    <text evidence="3 15">Belongs to the ING family.</text>
</comment>
<feature type="binding site" evidence="13">
    <location>
        <position position="677"/>
    </location>
    <ligand>
        <name>Zn(2+)</name>
        <dbReference type="ChEBI" id="CHEBI:29105"/>
        <label>2</label>
    </ligand>
</feature>
<dbReference type="GO" id="GO:0006325">
    <property type="term" value="P:chromatin organization"/>
    <property type="evidence" value="ECO:0007669"/>
    <property type="project" value="UniProtKB-KW"/>
</dbReference>
<dbReference type="Pfam" id="PF00160">
    <property type="entry name" value="Pro_isomerase"/>
    <property type="match status" value="1"/>
</dbReference>
<feature type="binding site" evidence="13">
    <location>
        <position position="636"/>
    </location>
    <ligand>
        <name>Zn(2+)</name>
        <dbReference type="ChEBI" id="CHEBI:29105"/>
        <label>1</label>
    </ligand>
</feature>
<evidence type="ECO:0000256" key="15">
    <source>
        <dbReference type="RuleBase" id="RU361213"/>
    </source>
</evidence>
<evidence type="ECO:0000256" key="4">
    <source>
        <dbReference type="ARBA" id="ARBA00022604"/>
    </source>
</evidence>
<comment type="function">
    <text evidence="15">Component of an histone acetyltransferase complex.</text>
</comment>
<feature type="binding site" evidence="13">
    <location>
        <position position="647"/>
    </location>
    <ligand>
        <name>Zn(2+)</name>
        <dbReference type="ChEBI" id="CHEBI:29105"/>
        <label>2</label>
    </ligand>
</feature>
<evidence type="ECO:0000256" key="3">
    <source>
        <dbReference type="ARBA" id="ARBA00010210"/>
    </source>
</evidence>
<feature type="domain" description="PPIase cyclophilin-type" evidence="18">
    <location>
        <begin position="202"/>
        <end position="291"/>
    </location>
</feature>
<feature type="domain" description="PHD-type" evidence="17">
    <location>
        <begin position="631"/>
        <end position="680"/>
    </location>
</feature>
<comment type="caution">
    <text evidence="19">The sequence shown here is derived from an EMBL/GenBank/DDBJ whole genome shotgun (WGS) entry which is preliminary data.</text>
</comment>
<dbReference type="PANTHER" id="PTHR10333:SF103">
    <property type="entry name" value="INHIBITOR OF GROWTH PROTEIN 3"/>
    <property type="match status" value="1"/>
</dbReference>
<accession>A0AAV8ZCS1</accession>
<feature type="site" description="Histone H3K4me3 binding" evidence="12">
    <location>
        <position position="633"/>
    </location>
</feature>
<name>A0AAV8ZCS1_9CUCU</name>
<keyword evidence="20" id="KW-1185">Reference proteome</keyword>
<dbReference type="InterPro" id="IPR042020">
    <property type="entry name" value="ING3_PHD"/>
</dbReference>
<feature type="binding site" evidence="13">
    <location>
        <position position="634"/>
    </location>
    <ligand>
        <name>Zn(2+)</name>
        <dbReference type="ChEBI" id="CHEBI:29105"/>
        <label>1</label>
    </ligand>
</feature>
<dbReference type="PROSITE" id="PS50072">
    <property type="entry name" value="CSA_PPIASE_2"/>
    <property type="match status" value="1"/>
</dbReference>
<dbReference type="InterPro" id="IPR024610">
    <property type="entry name" value="ING_N_histone-binding"/>
</dbReference>
<keyword evidence="6 14" id="KW-0863">Zinc-finger</keyword>
<dbReference type="PANTHER" id="PTHR10333">
    <property type="entry name" value="INHIBITOR OF GROWTH PROTEIN"/>
    <property type="match status" value="1"/>
</dbReference>
<dbReference type="InterPro" id="IPR019786">
    <property type="entry name" value="Zinc_finger_PHD-type_CS"/>
</dbReference>
<dbReference type="SMART" id="SM01408">
    <property type="entry name" value="ING"/>
    <property type="match status" value="1"/>
</dbReference>
<dbReference type="GO" id="GO:0005634">
    <property type="term" value="C:nucleus"/>
    <property type="evidence" value="ECO:0007669"/>
    <property type="project" value="UniProtKB-SubCell"/>
</dbReference>
<dbReference type="CDD" id="cd16858">
    <property type="entry name" value="ING_ING3_Yng2p"/>
    <property type="match status" value="1"/>
</dbReference>
<dbReference type="PROSITE" id="PS01359">
    <property type="entry name" value="ZF_PHD_1"/>
    <property type="match status" value="1"/>
</dbReference>
<feature type="region of interest" description="Disordered" evidence="16">
    <location>
        <begin position="410"/>
        <end position="463"/>
    </location>
</feature>
<keyword evidence="5 13" id="KW-0479">Metal-binding</keyword>
<keyword evidence="7 13" id="KW-0862">Zinc</keyword>
<dbReference type="SUPFAM" id="SSF57903">
    <property type="entry name" value="FYVE/PHD zinc finger"/>
    <property type="match status" value="1"/>
</dbReference>
<dbReference type="CDD" id="cd15585">
    <property type="entry name" value="PHD_ING3"/>
    <property type="match status" value="1"/>
</dbReference>
<dbReference type="EMBL" id="JAPWTK010000004">
    <property type="protein sequence ID" value="KAJ8961733.1"/>
    <property type="molecule type" value="Genomic_DNA"/>
</dbReference>
<evidence type="ECO:0000256" key="10">
    <source>
        <dbReference type="ARBA" id="ARBA00023163"/>
    </source>
</evidence>
<evidence type="ECO:0000256" key="8">
    <source>
        <dbReference type="ARBA" id="ARBA00022853"/>
    </source>
</evidence>
<organism evidence="19 20">
    <name type="scientific">Aromia moschata</name>
    <dbReference type="NCBI Taxonomy" id="1265417"/>
    <lineage>
        <taxon>Eukaryota</taxon>
        <taxon>Metazoa</taxon>
        <taxon>Ecdysozoa</taxon>
        <taxon>Arthropoda</taxon>
        <taxon>Hexapoda</taxon>
        <taxon>Insecta</taxon>
        <taxon>Pterygota</taxon>
        <taxon>Neoptera</taxon>
        <taxon>Endopterygota</taxon>
        <taxon>Coleoptera</taxon>
        <taxon>Polyphaga</taxon>
        <taxon>Cucujiformia</taxon>
        <taxon>Chrysomeloidea</taxon>
        <taxon>Cerambycidae</taxon>
        <taxon>Cerambycinae</taxon>
        <taxon>Callichromatini</taxon>
        <taxon>Aromia</taxon>
    </lineage>
</organism>
<evidence type="ECO:0000256" key="12">
    <source>
        <dbReference type="PIRSR" id="PIRSR628651-50"/>
    </source>
</evidence>
<dbReference type="AlphaFoldDB" id="A0AAV8ZCS1"/>
<evidence type="ECO:0000259" key="17">
    <source>
        <dbReference type="PROSITE" id="PS50016"/>
    </source>
</evidence>
<dbReference type="Pfam" id="PF12998">
    <property type="entry name" value="ING"/>
    <property type="match status" value="1"/>
</dbReference>
<dbReference type="Gene3D" id="6.10.140.1740">
    <property type="match status" value="1"/>
</dbReference>
<dbReference type="SUPFAM" id="SSF50891">
    <property type="entry name" value="Cyclophilin-like"/>
    <property type="match status" value="1"/>
</dbReference>
<evidence type="ECO:0000256" key="7">
    <source>
        <dbReference type="ARBA" id="ARBA00022833"/>
    </source>
</evidence>
<evidence type="ECO:0000256" key="14">
    <source>
        <dbReference type="PROSITE-ProRule" id="PRU00146"/>
    </source>
</evidence>
<dbReference type="SMART" id="SM00249">
    <property type="entry name" value="PHD"/>
    <property type="match status" value="1"/>
</dbReference>
<keyword evidence="11 15" id="KW-0539">Nucleus</keyword>
<keyword evidence="8 15" id="KW-0156">Chromatin regulator</keyword>
<keyword evidence="4" id="KW-0341">Growth regulation</keyword>
<proteinExistence type="inferred from homology"/>
<dbReference type="GO" id="GO:0008270">
    <property type="term" value="F:zinc ion binding"/>
    <property type="evidence" value="ECO:0007669"/>
    <property type="project" value="UniProtKB-KW"/>
</dbReference>
<dbReference type="InterPro" id="IPR029000">
    <property type="entry name" value="Cyclophilin-like_dom_sf"/>
</dbReference>
<dbReference type="Pfam" id="PF13879">
    <property type="entry name" value="Hmw_CFAP97"/>
    <property type="match status" value="1"/>
</dbReference>
<protein>
    <recommendedName>
        <fullName evidence="15">Inhibitor of growth protein</fullName>
    </recommendedName>
</protein>
<comment type="similarity">
    <text evidence="2">Belongs to the CFAP97 family.</text>
</comment>
<evidence type="ECO:0000256" key="16">
    <source>
        <dbReference type="SAM" id="MobiDB-lite"/>
    </source>
</evidence>
<evidence type="ECO:0000256" key="5">
    <source>
        <dbReference type="ARBA" id="ARBA00022723"/>
    </source>
</evidence>
<feature type="binding site" evidence="13">
    <location>
        <position position="674"/>
    </location>
    <ligand>
        <name>Zn(2+)</name>
        <dbReference type="ChEBI" id="CHEBI:29105"/>
        <label>2</label>
    </ligand>
</feature>
<sequence>MGRKARKFKPCTKYRYLVGLVTEEFAKGDLEEFNLHRYKVFHAQHKVDDHPFRMNPYDYVNPRKLNEDVQRLRQVDRENKDLIKKINIINRMGGWTDSYNPLAYRRVDKWKSHEAKMKRIDKDNKAIYKAIISAVSQYNAKMLNEIWKETLVKIEHSAKLPFIIYNRRNADQILRAQPSISEGLEKGNVERPLCFMEFQVKDGKRLGRILIELYYDHVPVTVQNFVEICRGEELTYKNCLVHRIVRGQYLETGDITKGVISMKRVGPTDNNSQFCITFAKVEQLDHKNVVFVIEHLPQELRDRFTDMREMDLSIHNNMDELEKRVKIFFNECKKYPSDNIPQNIDAEYQAIRKEYYKALEDADEKVHLASQMYDLVDKYLRRLDSELHKFKCELEADNKGITEVLEKRSLELDTPNTTPTMSSLQQKENRYESVSSSSFRYTRPRGEKRRDNGANQLPSQYSEKRQAIAAVAPPPLVETRHTTTVQATAPVTSTALYGTLGAGPAIAAAASQAIAATQQMQQGRRTASLKASYEAINTGGHGHEFSIGRELAGAAQTAIQAIQQDHANNKNKKKKWSSSSTSGTSSTSAAVQPVISTTTIVTPAPESPSVEVASQSTEVTDGEWTYDPNEPRYCLCNQVSYGDMVACDNADCPSEWFHYPCVGITAPPKGKWYCPQCTASMKRRGGRKN</sequence>
<dbReference type="InterPro" id="IPR001965">
    <property type="entry name" value="Znf_PHD"/>
</dbReference>
<dbReference type="GO" id="GO:0035267">
    <property type="term" value="C:NuA4 histone acetyltransferase complex"/>
    <property type="evidence" value="ECO:0007669"/>
    <property type="project" value="TreeGrafter"/>
</dbReference>
<dbReference type="Gene3D" id="2.40.100.10">
    <property type="entry name" value="Cyclophilin-like"/>
    <property type="match status" value="2"/>
</dbReference>
<feature type="compositionally biased region" description="Low complexity" evidence="16">
    <location>
        <begin position="577"/>
        <end position="588"/>
    </location>
</feature>
<evidence type="ECO:0000256" key="11">
    <source>
        <dbReference type="ARBA" id="ARBA00023242"/>
    </source>
</evidence>
<dbReference type="InterPro" id="IPR011011">
    <property type="entry name" value="Znf_FYVE_PHD"/>
</dbReference>
<feature type="region of interest" description="Disordered" evidence="16">
    <location>
        <begin position="565"/>
        <end position="623"/>
    </location>
</feature>
<keyword evidence="10" id="KW-0804">Transcription</keyword>
<dbReference type="InterPro" id="IPR013083">
    <property type="entry name" value="Znf_RING/FYVE/PHD"/>
</dbReference>
<dbReference type="InterPro" id="IPR028651">
    <property type="entry name" value="ING_fam"/>
</dbReference>
<keyword evidence="9" id="KW-0805">Transcription regulation</keyword>
<dbReference type="PROSITE" id="PS50016">
    <property type="entry name" value="ZF_PHD_2"/>
    <property type="match status" value="1"/>
</dbReference>
<feature type="site" description="Histone H3K4me3 binding" evidence="12">
    <location>
        <position position="648"/>
    </location>
</feature>
<dbReference type="FunFam" id="3.30.40.10:FF:000103">
    <property type="entry name" value="Inhibitor of growth protein"/>
    <property type="match status" value="1"/>
</dbReference>
<evidence type="ECO:0000256" key="6">
    <source>
        <dbReference type="ARBA" id="ARBA00022771"/>
    </source>
</evidence>
<comment type="subcellular location">
    <subcellularLocation>
        <location evidence="1 15">Nucleus</location>
    </subcellularLocation>
</comment>
<evidence type="ECO:0000313" key="19">
    <source>
        <dbReference type="EMBL" id="KAJ8961733.1"/>
    </source>
</evidence>
<gene>
    <name evidence="19" type="ORF">NQ318_021333</name>
</gene>
<feature type="binding site" evidence="13">
    <location>
        <position position="661"/>
    </location>
    <ligand>
        <name>Zn(2+)</name>
        <dbReference type="ChEBI" id="CHEBI:29105"/>
        <label>1</label>
    </ligand>
</feature>
<feature type="compositionally biased region" description="Polar residues" evidence="16">
    <location>
        <begin position="414"/>
        <end position="440"/>
    </location>
</feature>
<dbReference type="GO" id="GO:0003755">
    <property type="term" value="F:peptidyl-prolyl cis-trans isomerase activity"/>
    <property type="evidence" value="ECO:0007669"/>
    <property type="project" value="InterPro"/>
</dbReference>
<evidence type="ECO:0000256" key="13">
    <source>
        <dbReference type="PIRSR" id="PIRSR628651-51"/>
    </source>
</evidence>
<comment type="domain">
    <text evidence="15">The PHD-type zinc finger mediates the binding to H3K4me3.</text>
</comment>
<dbReference type="InterPro" id="IPR019787">
    <property type="entry name" value="Znf_PHD-finger"/>
</dbReference>
<dbReference type="Gene3D" id="3.30.40.10">
    <property type="entry name" value="Zinc/RING finger domain, C3HC4 (zinc finger)"/>
    <property type="match status" value="1"/>
</dbReference>
<feature type="site" description="Histone H3K4me3 binding" evidence="12">
    <location>
        <position position="644"/>
    </location>
</feature>
<evidence type="ECO:0000256" key="2">
    <source>
        <dbReference type="ARBA" id="ARBA00008315"/>
    </source>
</evidence>